<evidence type="ECO:0000256" key="5">
    <source>
        <dbReference type="ARBA" id="ARBA00023012"/>
    </source>
</evidence>
<dbReference type="Gene3D" id="1.20.5.1930">
    <property type="match status" value="1"/>
</dbReference>
<dbReference type="GO" id="GO:0016020">
    <property type="term" value="C:membrane"/>
    <property type="evidence" value="ECO:0007669"/>
    <property type="project" value="InterPro"/>
</dbReference>
<keyword evidence="3" id="KW-0808">Transferase</keyword>
<evidence type="ECO:0000259" key="8">
    <source>
        <dbReference type="SMART" id="SM00387"/>
    </source>
</evidence>
<dbReference type="SMART" id="SM00387">
    <property type="entry name" value="HATPase_c"/>
    <property type="match status" value="1"/>
</dbReference>
<name>A0A5J4JQR2_9BACI</name>
<keyword evidence="7" id="KW-0472">Membrane</keyword>
<comment type="catalytic activity">
    <reaction evidence="1">
        <text>ATP + protein L-histidine = ADP + protein N-phospho-L-histidine.</text>
        <dbReference type="EC" id="2.7.13.3"/>
    </reaction>
</comment>
<feature type="coiled-coil region" evidence="6">
    <location>
        <begin position="149"/>
        <end position="176"/>
    </location>
</feature>
<comment type="caution">
    <text evidence="9">The sequence shown here is derived from an EMBL/GenBank/DDBJ whole genome shotgun (WGS) entry which is preliminary data.</text>
</comment>
<dbReference type="InterPro" id="IPR011712">
    <property type="entry name" value="Sig_transdc_His_kin_sub3_dim/P"/>
</dbReference>
<evidence type="ECO:0000256" key="7">
    <source>
        <dbReference type="SAM" id="Phobius"/>
    </source>
</evidence>
<dbReference type="EMBL" id="BKZQ01000048">
    <property type="protein sequence ID" value="GER71434.1"/>
    <property type="molecule type" value="Genomic_DNA"/>
</dbReference>
<keyword evidence="7" id="KW-0812">Transmembrane</keyword>
<keyword evidence="6" id="KW-0175">Coiled coil</keyword>
<evidence type="ECO:0000313" key="9">
    <source>
        <dbReference type="EMBL" id="GER71434.1"/>
    </source>
</evidence>
<dbReference type="Pfam" id="PF02518">
    <property type="entry name" value="HATPase_c"/>
    <property type="match status" value="1"/>
</dbReference>
<dbReference type="Gene3D" id="3.30.565.10">
    <property type="entry name" value="Histidine kinase-like ATPase, C-terminal domain"/>
    <property type="match status" value="1"/>
</dbReference>
<sequence length="367" mass="41932">MWQRLRAELNPLIWLVYLFFPVCDLIGRPFSEAVYGYAALILFVYFYRKSYQDWAIRFRYLFLQCVIIAAFTWLYGAEYFSLFIYPVSLSGNDPRPRTSYYVYATVFFAVAVLYSFGRIPHDVNFFLSSVPTILMLLLMPVVVRSLSQYIRVANELEAANKKIQALVKQEERQRIARDLHDTLGQLLSMMALKSELAGKLIDRDPERAKREIADVHQTARAALKDVRHIVSSMKTTSWDDEIRSAREILDVAGIVCRYERTGLPRWSPLKESILSYILRELVHNIVKHSRAKTCSIMIHHEPETIFLIVEDDGIGFSETSSGGSGIIGMRERLAMVDGALVYEPTSRGTRAVITVPVTAAQAGRRSE</sequence>
<dbReference type="InterPro" id="IPR003594">
    <property type="entry name" value="HATPase_dom"/>
</dbReference>
<dbReference type="Pfam" id="PF07730">
    <property type="entry name" value="HisKA_3"/>
    <property type="match status" value="1"/>
</dbReference>
<protein>
    <recommendedName>
        <fullName evidence="2">histidine kinase</fullName>
        <ecNumber evidence="2">2.7.13.3</ecNumber>
    </recommendedName>
</protein>
<evidence type="ECO:0000256" key="3">
    <source>
        <dbReference type="ARBA" id="ARBA00022679"/>
    </source>
</evidence>
<dbReference type="SUPFAM" id="SSF55874">
    <property type="entry name" value="ATPase domain of HSP90 chaperone/DNA topoisomerase II/histidine kinase"/>
    <property type="match status" value="1"/>
</dbReference>
<accession>A0A5J4JQR2</accession>
<keyword evidence="7" id="KW-1133">Transmembrane helix</keyword>
<keyword evidence="4 9" id="KW-0418">Kinase</keyword>
<evidence type="ECO:0000256" key="6">
    <source>
        <dbReference type="SAM" id="Coils"/>
    </source>
</evidence>
<keyword evidence="5" id="KW-0902">Two-component regulatory system</keyword>
<organism evidence="9 10">
    <name type="scientific">Weizmannia acidilactici</name>
    <dbReference type="NCBI Taxonomy" id="2607726"/>
    <lineage>
        <taxon>Bacteria</taxon>
        <taxon>Bacillati</taxon>
        <taxon>Bacillota</taxon>
        <taxon>Bacilli</taxon>
        <taxon>Bacillales</taxon>
        <taxon>Bacillaceae</taxon>
        <taxon>Heyndrickxia</taxon>
    </lineage>
</organism>
<dbReference type="GO" id="GO:0000155">
    <property type="term" value="F:phosphorelay sensor kinase activity"/>
    <property type="evidence" value="ECO:0007669"/>
    <property type="project" value="InterPro"/>
</dbReference>
<keyword evidence="10" id="KW-1185">Reference proteome</keyword>
<dbReference type="Proteomes" id="UP000391919">
    <property type="component" value="Unassembled WGS sequence"/>
</dbReference>
<gene>
    <name evidence="9" type="ORF">BpJC7_27370</name>
</gene>
<dbReference type="PANTHER" id="PTHR24421:SF63">
    <property type="entry name" value="SENSOR HISTIDINE KINASE DESK"/>
    <property type="match status" value="1"/>
</dbReference>
<dbReference type="AlphaFoldDB" id="A0A5J4JQR2"/>
<feature type="domain" description="Histidine kinase/HSP90-like ATPase" evidence="8">
    <location>
        <begin position="269"/>
        <end position="359"/>
    </location>
</feature>
<dbReference type="CDD" id="cd16917">
    <property type="entry name" value="HATPase_UhpB-NarQ-NarX-like"/>
    <property type="match status" value="1"/>
</dbReference>
<proteinExistence type="predicted"/>
<feature type="transmembrane region" description="Helical" evidence="7">
    <location>
        <begin position="33"/>
        <end position="48"/>
    </location>
</feature>
<feature type="transmembrane region" description="Helical" evidence="7">
    <location>
        <begin position="100"/>
        <end position="116"/>
    </location>
</feature>
<feature type="transmembrane region" description="Helical" evidence="7">
    <location>
        <begin position="60"/>
        <end position="80"/>
    </location>
</feature>
<dbReference type="PANTHER" id="PTHR24421">
    <property type="entry name" value="NITRATE/NITRITE SENSOR PROTEIN NARX-RELATED"/>
    <property type="match status" value="1"/>
</dbReference>
<feature type="transmembrane region" description="Helical" evidence="7">
    <location>
        <begin position="123"/>
        <end position="143"/>
    </location>
</feature>
<dbReference type="InterPro" id="IPR036890">
    <property type="entry name" value="HATPase_C_sf"/>
</dbReference>
<evidence type="ECO:0000256" key="2">
    <source>
        <dbReference type="ARBA" id="ARBA00012438"/>
    </source>
</evidence>
<reference evidence="9 10" key="1">
    <citation type="submission" date="2019-09" db="EMBL/GenBank/DDBJ databases">
        <title>Draft genome sequence of Bacillus sp. JC-7.</title>
        <authorList>
            <person name="Tanaka N."/>
            <person name="Shiwa Y."/>
            <person name="Fujita N."/>
            <person name="Tanasupawat S."/>
        </authorList>
    </citation>
    <scope>NUCLEOTIDE SEQUENCE [LARGE SCALE GENOMIC DNA]</scope>
    <source>
        <strain evidence="9 10">JC-7</strain>
    </source>
</reference>
<dbReference type="InterPro" id="IPR050482">
    <property type="entry name" value="Sensor_HK_TwoCompSys"/>
</dbReference>
<dbReference type="EC" id="2.7.13.3" evidence="2"/>
<evidence type="ECO:0000256" key="1">
    <source>
        <dbReference type="ARBA" id="ARBA00000085"/>
    </source>
</evidence>
<evidence type="ECO:0000256" key="4">
    <source>
        <dbReference type="ARBA" id="ARBA00022777"/>
    </source>
</evidence>
<dbReference type="GO" id="GO:0046983">
    <property type="term" value="F:protein dimerization activity"/>
    <property type="evidence" value="ECO:0007669"/>
    <property type="project" value="InterPro"/>
</dbReference>
<evidence type="ECO:0000313" key="10">
    <source>
        <dbReference type="Proteomes" id="UP000391919"/>
    </source>
</evidence>